<dbReference type="EMBL" id="CP026100">
    <property type="protein sequence ID" value="AYV49190.1"/>
    <property type="molecule type" value="Genomic_DNA"/>
</dbReference>
<dbReference type="KEGG" id="cfh:C1707_24710"/>
<keyword evidence="5" id="KW-1185">Reference proteome</keyword>
<evidence type="ECO:0000313" key="2">
    <source>
        <dbReference type="EMBL" id="AYV49190.1"/>
    </source>
</evidence>
<sequence length="70" mass="7453">MDMIPTLIAAATTTALTVLFGWLGARPSNPAKGPRMAPWRPLMMATAVATMLLAAHALNLLGFKTGDPRY</sequence>
<name>A0A2N5CT58_9CAUL</name>
<accession>A0A2N5CT58</accession>
<gene>
    <name evidence="2" type="ORF">C1707_24710</name>
    <name evidence="3" type="ORF">CFHF_12765</name>
</gene>
<keyword evidence="1" id="KW-1133">Transmembrane helix</keyword>
<keyword evidence="1" id="KW-0812">Transmembrane</keyword>
<dbReference type="EMBL" id="PJRQ01000024">
    <property type="protein sequence ID" value="PLR14836.1"/>
    <property type="molecule type" value="Genomic_DNA"/>
</dbReference>
<dbReference type="Proteomes" id="UP000281192">
    <property type="component" value="Chromosome"/>
</dbReference>
<dbReference type="Proteomes" id="UP000234483">
    <property type="component" value="Unassembled WGS sequence"/>
</dbReference>
<feature type="transmembrane region" description="Helical" evidence="1">
    <location>
        <begin position="41"/>
        <end position="61"/>
    </location>
</feature>
<keyword evidence="1" id="KW-0472">Membrane</keyword>
<evidence type="ECO:0000313" key="3">
    <source>
        <dbReference type="EMBL" id="PLR14836.1"/>
    </source>
</evidence>
<proteinExistence type="predicted"/>
<reference evidence="3 4" key="1">
    <citation type="submission" date="2017-12" db="EMBL/GenBank/DDBJ databases">
        <title>The genome sequence of Caulobacter flavus CGMCC1 15093.</title>
        <authorList>
            <person name="Gao J."/>
            <person name="Mao X."/>
            <person name="Sun J."/>
        </authorList>
    </citation>
    <scope>NUCLEOTIDE SEQUENCE [LARGE SCALE GENOMIC DNA]</scope>
    <source>
        <strain evidence="3 4">CGMCC1 15093</strain>
    </source>
</reference>
<protein>
    <submittedName>
        <fullName evidence="3">Uncharacterized protein</fullName>
    </submittedName>
</protein>
<evidence type="ECO:0000313" key="5">
    <source>
        <dbReference type="Proteomes" id="UP000281192"/>
    </source>
</evidence>
<organism evidence="3 4">
    <name type="scientific">Caulobacter flavus</name>
    <dbReference type="NCBI Taxonomy" id="1679497"/>
    <lineage>
        <taxon>Bacteria</taxon>
        <taxon>Pseudomonadati</taxon>
        <taxon>Pseudomonadota</taxon>
        <taxon>Alphaproteobacteria</taxon>
        <taxon>Caulobacterales</taxon>
        <taxon>Caulobacteraceae</taxon>
        <taxon>Caulobacter</taxon>
    </lineage>
</organism>
<evidence type="ECO:0000256" key="1">
    <source>
        <dbReference type="SAM" id="Phobius"/>
    </source>
</evidence>
<reference evidence="2 5" key="2">
    <citation type="submission" date="2018-01" db="EMBL/GenBank/DDBJ databases">
        <title>Complete genome sequence of Caulobacter flavus RHGG3.</title>
        <authorList>
            <person name="Yang E."/>
        </authorList>
    </citation>
    <scope>NUCLEOTIDE SEQUENCE [LARGE SCALE GENOMIC DNA]</scope>
    <source>
        <strain evidence="2 5">RHGG3</strain>
    </source>
</reference>
<evidence type="ECO:0000313" key="4">
    <source>
        <dbReference type="Proteomes" id="UP000234483"/>
    </source>
</evidence>
<dbReference type="AlphaFoldDB" id="A0A2N5CT58"/>